<keyword evidence="14" id="KW-1185">Reference proteome</keyword>
<dbReference type="InterPro" id="IPR011008">
    <property type="entry name" value="Dimeric_a/b-barrel"/>
</dbReference>
<feature type="domain" description="Dyp-type peroxidase N-terminal" evidence="11">
    <location>
        <begin position="55"/>
        <end position="197"/>
    </location>
</feature>
<proteinExistence type="inferred from homology"/>
<keyword evidence="7" id="KW-0408">Iron</keyword>
<dbReference type="NCBIfam" id="TIGR01413">
    <property type="entry name" value="Dyp_perox_fam"/>
    <property type="match status" value="1"/>
</dbReference>
<comment type="similarity">
    <text evidence="8">Belongs to the DyP-type peroxidase family.</text>
</comment>
<name>A0A4U6QNA2_9ACTN</name>
<gene>
    <name evidence="13" type="ORF">FDO65_04555</name>
</gene>
<evidence type="ECO:0000259" key="11">
    <source>
        <dbReference type="Pfam" id="PF04261"/>
    </source>
</evidence>
<dbReference type="InterPro" id="IPR006314">
    <property type="entry name" value="Dyp_peroxidase"/>
</dbReference>
<dbReference type="GO" id="GO:0005829">
    <property type="term" value="C:cytosol"/>
    <property type="evidence" value="ECO:0007669"/>
    <property type="project" value="TreeGrafter"/>
</dbReference>
<evidence type="ECO:0000256" key="4">
    <source>
        <dbReference type="ARBA" id="ARBA00022723"/>
    </source>
</evidence>
<evidence type="ECO:0000256" key="1">
    <source>
        <dbReference type="ARBA" id="ARBA00001970"/>
    </source>
</evidence>
<feature type="domain" description="Dyp-type peroxidase C-terminal" evidence="12">
    <location>
        <begin position="210"/>
        <end position="386"/>
    </location>
</feature>
<evidence type="ECO:0000256" key="7">
    <source>
        <dbReference type="ARBA" id="ARBA00023004"/>
    </source>
</evidence>
<dbReference type="GO" id="GO:0020037">
    <property type="term" value="F:heme binding"/>
    <property type="evidence" value="ECO:0007669"/>
    <property type="project" value="InterPro"/>
</dbReference>
<keyword evidence="6" id="KW-0560">Oxidoreductase</keyword>
<dbReference type="GO" id="GO:0004601">
    <property type="term" value="F:peroxidase activity"/>
    <property type="evidence" value="ECO:0007669"/>
    <property type="project" value="UniProtKB-KW"/>
</dbReference>
<evidence type="ECO:0000256" key="3">
    <source>
        <dbReference type="ARBA" id="ARBA00022617"/>
    </source>
</evidence>
<evidence type="ECO:0000256" key="10">
    <source>
        <dbReference type="SAM" id="SignalP"/>
    </source>
</evidence>
<feature type="region of interest" description="Disordered" evidence="9">
    <location>
        <begin position="271"/>
        <end position="292"/>
    </location>
</feature>
<evidence type="ECO:0000259" key="12">
    <source>
        <dbReference type="Pfam" id="PF20628"/>
    </source>
</evidence>
<protein>
    <submittedName>
        <fullName evidence="13">Dyp-type peroxidase</fullName>
    </submittedName>
</protein>
<dbReference type="SUPFAM" id="SSF54909">
    <property type="entry name" value="Dimeric alpha+beta barrel"/>
    <property type="match status" value="1"/>
</dbReference>
<keyword evidence="4" id="KW-0479">Metal-binding</keyword>
<sequence length="399" mass="42348">MSRRRALFGGAALVGGTAAATVWPATGAAAEDADARSGDDATVGSDTVPFEGVHQAGVVTAAQAFSTFAAYDLTVTEPRRVVGLLRILTDDIRRMTAGRAALADTAPELAATPARLTVTLGFGPGLFTTTGLTDRQPTGLTELPAFPAIDRLDPAWSGGDLLIKISADDPMIVAHAHRMLHKDTRPFTRLRWTQRGFLNARGAIAAGATGRNLMGQLDGTVNPSTDAELDSRVWAGADAGWFAGGTTLVLRRIRMDLDRWDELDPAAMDATIGRRQRDGSPLSGTREYDEPDFTVPDATGLPAIADFAHIKVARGDGPARQILRRPYNYDDTPTADGGSDSGQIFCSYQADIAAQFVPIQQRLAERDLFNQWTTPIGSAVFAIPPGSPADGYLGQGLFA</sequence>
<dbReference type="PANTHER" id="PTHR30521:SF4">
    <property type="entry name" value="DEFERROCHELATASE"/>
    <property type="match status" value="1"/>
</dbReference>
<reference evidence="13 14" key="1">
    <citation type="submission" date="2019-05" db="EMBL/GenBank/DDBJ databases">
        <title>Nakamurella sp. N5BH11, whole genome shotgun sequence.</title>
        <authorList>
            <person name="Tuo L."/>
        </authorList>
    </citation>
    <scope>NUCLEOTIDE SEQUENCE [LARGE SCALE GENOMIC DNA]</scope>
    <source>
        <strain evidence="13 14">N5BH11</strain>
    </source>
</reference>
<accession>A0A4U6QNA2</accession>
<dbReference type="Pfam" id="PF04261">
    <property type="entry name" value="Dyp_perox_N"/>
    <property type="match status" value="1"/>
</dbReference>
<evidence type="ECO:0000256" key="8">
    <source>
        <dbReference type="ARBA" id="ARBA00025737"/>
    </source>
</evidence>
<dbReference type="OrthoDB" id="9781066at2"/>
<dbReference type="EMBL" id="SZZH01000001">
    <property type="protein sequence ID" value="TKV62150.1"/>
    <property type="molecule type" value="Genomic_DNA"/>
</dbReference>
<feature type="chain" id="PRO_5039147930" evidence="10">
    <location>
        <begin position="21"/>
        <end position="399"/>
    </location>
</feature>
<dbReference type="Pfam" id="PF20628">
    <property type="entry name" value="Dyp_perox_C"/>
    <property type="match status" value="1"/>
</dbReference>
<evidence type="ECO:0000256" key="2">
    <source>
        <dbReference type="ARBA" id="ARBA00022559"/>
    </source>
</evidence>
<dbReference type="GO" id="GO:0046872">
    <property type="term" value="F:metal ion binding"/>
    <property type="evidence" value="ECO:0007669"/>
    <property type="project" value="UniProtKB-KW"/>
</dbReference>
<dbReference type="InterPro" id="IPR006311">
    <property type="entry name" value="TAT_signal"/>
</dbReference>
<dbReference type="PANTHER" id="PTHR30521">
    <property type="entry name" value="DEFERROCHELATASE/PEROXIDASE"/>
    <property type="match status" value="1"/>
</dbReference>
<evidence type="ECO:0000313" key="13">
    <source>
        <dbReference type="EMBL" id="TKV62150.1"/>
    </source>
</evidence>
<evidence type="ECO:0000256" key="5">
    <source>
        <dbReference type="ARBA" id="ARBA00022729"/>
    </source>
</evidence>
<feature type="signal peptide" evidence="10">
    <location>
        <begin position="1"/>
        <end position="20"/>
    </location>
</feature>
<dbReference type="InterPro" id="IPR048327">
    <property type="entry name" value="Dyp_perox_N"/>
</dbReference>
<comment type="cofactor">
    <cofactor evidence="1">
        <name>heme b</name>
        <dbReference type="ChEBI" id="CHEBI:60344"/>
    </cofactor>
</comment>
<evidence type="ECO:0000313" key="14">
    <source>
        <dbReference type="Proteomes" id="UP000306985"/>
    </source>
</evidence>
<comment type="caution">
    <text evidence="13">The sequence shown here is derived from an EMBL/GenBank/DDBJ whole genome shotgun (WGS) entry which is preliminary data.</text>
</comment>
<dbReference type="PROSITE" id="PS51318">
    <property type="entry name" value="TAT"/>
    <property type="match status" value="1"/>
</dbReference>
<keyword evidence="3" id="KW-0349">Heme</keyword>
<dbReference type="Proteomes" id="UP000306985">
    <property type="component" value="Unassembled WGS sequence"/>
</dbReference>
<evidence type="ECO:0000256" key="6">
    <source>
        <dbReference type="ARBA" id="ARBA00023002"/>
    </source>
</evidence>
<dbReference type="PROSITE" id="PS51404">
    <property type="entry name" value="DYP_PEROXIDASE"/>
    <property type="match status" value="1"/>
</dbReference>
<evidence type="ECO:0000256" key="9">
    <source>
        <dbReference type="SAM" id="MobiDB-lite"/>
    </source>
</evidence>
<dbReference type="AlphaFoldDB" id="A0A4U6QNA2"/>
<dbReference type="InterPro" id="IPR048328">
    <property type="entry name" value="Dyp_perox_C"/>
</dbReference>
<keyword evidence="5 10" id="KW-0732">Signal</keyword>
<organism evidence="13 14">
    <name type="scientific">Nakamurella flava</name>
    <dbReference type="NCBI Taxonomy" id="2576308"/>
    <lineage>
        <taxon>Bacteria</taxon>
        <taxon>Bacillati</taxon>
        <taxon>Actinomycetota</taxon>
        <taxon>Actinomycetes</taxon>
        <taxon>Nakamurellales</taxon>
        <taxon>Nakamurellaceae</taxon>
        <taxon>Nakamurella</taxon>
    </lineage>
</organism>
<keyword evidence="2 13" id="KW-0575">Peroxidase</keyword>